<dbReference type="AGR" id="RGD:1310807"/>
<dbReference type="PANTHER" id="PTHR14240:SF3">
    <property type="entry name" value="X-LINKED RETINITIS PIGMENTOSA GTPASE REGULATOR-INTERACTING PROTEIN 1"/>
    <property type="match status" value="1"/>
</dbReference>
<evidence type="ECO:0000313" key="5">
    <source>
        <dbReference type="Proteomes" id="UP000002494"/>
    </source>
</evidence>
<feature type="coiled-coil region" evidence="1">
    <location>
        <begin position="497"/>
        <end position="524"/>
    </location>
</feature>
<feature type="domain" description="C2" evidence="3">
    <location>
        <begin position="577"/>
        <end position="704"/>
    </location>
</feature>
<dbReference type="AlphaFoldDB" id="A0A8I6APX2"/>
<protein>
    <submittedName>
        <fullName evidence="4">RPGR interacting protein 1</fullName>
    </submittedName>
</protein>
<dbReference type="Ensembl" id="ENSRNOT00000118248.2">
    <property type="protein sequence ID" value="ENSRNOP00000096739.1"/>
    <property type="gene ID" value="ENSRNOG00000011809.9"/>
</dbReference>
<feature type="compositionally biased region" description="Acidic residues" evidence="2">
    <location>
        <begin position="740"/>
        <end position="777"/>
    </location>
</feature>
<evidence type="ECO:0000256" key="1">
    <source>
        <dbReference type="SAM" id="Coils"/>
    </source>
</evidence>
<name>A0A8I6APX2_RAT</name>
<keyword evidence="1" id="KW-0175">Coiled coil</keyword>
<feature type="region of interest" description="Disordered" evidence="2">
    <location>
        <begin position="728"/>
        <end position="850"/>
    </location>
</feature>
<dbReference type="InterPro" id="IPR035892">
    <property type="entry name" value="C2_domain_sf"/>
</dbReference>
<feature type="region of interest" description="Disordered" evidence="2">
    <location>
        <begin position="886"/>
        <end position="945"/>
    </location>
</feature>
<reference evidence="4" key="3">
    <citation type="submission" date="2025-09" db="UniProtKB">
        <authorList>
            <consortium name="Ensembl"/>
        </authorList>
    </citation>
    <scope>IDENTIFICATION</scope>
    <source>
        <strain evidence="4">Brown Norway</strain>
    </source>
</reference>
<feature type="compositionally biased region" description="Polar residues" evidence="2">
    <location>
        <begin position="128"/>
        <end position="140"/>
    </location>
</feature>
<sequence length="1123" mass="128697">MLHLLDHMPEDRPVRDTDSIPLSKGTSGKNVKAQSRSGRMNREKLNYRPFQLHEDPMVVKELSPKQRDKSRRPRTNMKRSTTTQPDLRTLAVLQEPVRQRPPWVSASLRSLVTRHAQVPRRKAHMQRQCPSTAAGSTQSRVHVGRRPGPNDRRSHTAPPTFKDYVMDENPSMEVTSEPSQPTHIMTTDSTHAEETSRSPEKMSKVEKLEQRSSLECAEKAAELRATIKENVELIRLKKLLYERSASLAATEAQLTRVQEAYEDLLQKNQGILDATHDAFLSQVNELKAELSEESKKAVSLRIQLGDVSILQKTLKEFQVRVEDLESERKLLSDSYDRLLENMLESSHQPLESSHQPHWNRELMAEQLPQQVCPLLDQVGAELEETKVLLQVTNQVAQDEQLTFQVTSILCQHKQEEENLQSTATIPLFPEELFELAVQPTLLAQTVQRESSEPRVQEESSLSQVLNELQVSHAETALELEKTRDMLLLQRKINLCYQEELEATLTKADKENRDHEETMERLTHLLDFKNSRIMQLEGAGGEDLGVLEYWMRLCLPLKSSLQACNKRKKAQAYLSVNVLGGWKAQNDESRSEAWAPQNELRIEITRCCGLRSRWGGRQPSPYVMYRFFTFPDHATTVIPASSDPYFKDQALFPVPVTSDLDEYLRREALSLYVFDDEDPEPGSFLGRVQVPLLPLAQNKSLKGDFNLTDAGEMSNGSIQVQLDWKSHHLPPESLQMSEAEKPEEEEEEEEEDEEKEEREEEEKEEEKEEEEEEEEEKEEENKDGLEVSFTEEQTPFLPQAQIASTEIPIEAGQYQEKRKPPVIAERKEKERQVTSYSRRKHSKKPGVQGKNRMEYLSCNILNGDIQQMRYTEWKFSGLKMYEDDGLKVQQKEEEQPSPHSALRQDQPSHSINASSPTDQESSEQASEVSEAHTPDSDDIVVTPQSQTCPKADSEKMCIEIVSLAFCPEADVMADENIRQVYVEYKFCDLPLSETETPVSLRKPRAGEEIHFHFSKVIDLDPVEHQDRRQFLFAMLQAQNSDEGRLKFTVVSDPLDEEKKECQDIGYAYLELWQIFQSGKDILEQELEIVSPGNQAIQIGRLKVSLQATAALHGIYKEMTEDLFS</sequence>
<dbReference type="Gene3D" id="2.60.40.150">
    <property type="entry name" value="C2 domain"/>
    <property type="match status" value="2"/>
</dbReference>
<proteinExistence type="predicted"/>
<dbReference type="Pfam" id="PF00168">
    <property type="entry name" value="C2"/>
    <property type="match status" value="1"/>
</dbReference>
<dbReference type="SUPFAM" id="SSF49562">
    <property type="entry name" value="C2 domain (Calcium/lipid-binding domain, CaLB)"/>
    <property type="match status" value="1"/>
</dbReference>
<evidence type="ECO:0000256" key="2">
    <source>
        <dbReference type="SAM" id="MobiDB-lite"/>
    </source>
</evidence>
<gene>
    <name evidence="4 6" type="primary">Rpgrip1</name>
</gene>
<dbReference type="InterPro" id="IPR000008">
    <property type="entry name" value="C2_dom"/>
</dbReference>
<dbReference type="Proteomes" id="UP000002494">
    <property type="component" value="Chromosome 15"/>
</dbReference>
<feature type="compositionally biased region" description="Polar residues" evidence="2">
    <location>
        <begin position="902"/>
        <end position="917"/>
    </location>
</feature>
<feature type="compositionally biased region" description="Basic and acidic residues" evidence="2">
    <location>
        <begin position="814"/>
        <end position="831"/>
    </location>
</feature>
<dbReference type="InterPro" id="IPR031139">
    <property type="entry name" value="RPGRIP1_fam"/>
</dbReference>
<reference evidence="4" key="2">
    <citation type="submission" date="2025-08" db="UniProtKB">
        <authorList>
            <consortium name="Ensembl"/>
        </authorList>
    </citation>
    <scope>IDENTIFICATION</scope>
    <source>
        <strain evidence="4">Brown Norway</strain>
    </source>
</reference>
<feature type="region of interest" description="Disordered" evidence="2">
    <location>
        <begin position="117"/>
        <end position="208"/>
    </location>
</feature>
<dbReference type="PANTHER" id="PTHR14240">
    <property type="entry name" value="RETINITIS PIGMENTOSA GTPASE REGULATOR-INTERACTING PROTEIN"/>
    <property type="match status" value="1"/>
</dbReference>
<feature type="compositionally biased region" description="Polar residues" evidence="2">
    <location>
        <begin position="172"/>
        <end position="189"/>
    </location>
</feature>
<feature type="compositionally biased region" description="Basic and acidic residues" evidence="2">
    <location>
        <begin position="886"/>
        <end position="895"/>
    </location>
</feature>
<dbReference type="GeneTree" id="ENSGT00520000055620"/>
<feature type="compositionally biased region" description="Polar residues" evidence="2">
    <location>
        <begin position="24"/>
        <end position="38"/>
    </location>
</feature>
<dbReference type="PROSITE" id="PS50004">
    <property type="entry name" value="C2"/>
    <property type="match status" value="1"/>
</dbReference>
<dbReference type="SMART" id="SM00239">
    <property type="entry name" value="C2"/>
    <property type="match status" value="1"/>
</dbReference>
<dbReference type="Pfam" id="PF18111">
    <property type="entry name" value="RPGR1_C"/>
    <property type="match status" value="1"/>
</dbReference>
<evidence type="ECO:0000313" key="4">
    <source>
        <dbReference type="Ensembl" id="ENSRNOP00000096739.1"/>
    </source>
</evidence>
<organism evidence="4 5">
    <name type="scientific">Rattus norvegicus</name>
    <name type="common">Rat</name>
    <dbReference type="NCBI Taxonomy" id="10116"/>
    <lineage>
        <taxon>Eukaryota</taxon>
        <taxon>Metazoa</taxon>
        <taxon>Chordata</taxon>
        <taxon>Craniata</taxon>
        <taxon>Vertebrata</taxon>
        <taxon>Euteleostomi</taxon>
        <taxon>Mammalia</taxon>
        <taxon>Eutheria</taxon>
        <taxon>Euarchontoglires</taxon>
        <taxon>Glires</taxon>
        <taxon>Rodentia</taxon>
        <taxon>Myomorpha</taxon>
        <taxon>Muroidea</taxon>
        <taxon>Muridae</taxon>
        <taxon>Murinae</taxon>
        <taxon>Rattus</taxon>
    </lineage>
</organism>
<dbReference type="InterPro" id="IPR041091">
    <property type="entry name" value="RPGRIP1_C"/>
</dbReference>
<feature type="compositionally biased region" description="Basic residues" evidence="2">
    <location>
        <begin position="68"/>
        <end position="77"/>
    </location>
</feature>
<feature type="region of interest" description="Disordered" evidence="2">
    <location>
        <begin position="1"/>
        <end position="86"/>
    </location>
</feature>
<feature type="compositionally biased region" description="Basic and acidic residues" evidence="2">
    <location>
        <begin position="1"/>
        <end position="18"/>
    </location>
</feature>
<evidence type="ECO:0000259" key="3">
    <source>
        <dbReference type="PROSITE" id="PS50004"/>
    </source>
</evidence>
<accession>A0A8I6APX2</accession>
<dbReference type="CDD" id="cd00030">
    <property type="entry name" value="C2"/>
    <property type="match status" value="1"/>
</dbReference>
<reference evidence="4" key="1">
    <citation type="submission" date="2024-01" db="EMBL/GenBank/DDBJ databases">
        <title>GRCr8: a new rat reference genome assembly contstructed from accurate long reads and long range scaffolding.</title>
        <authorList>
            <person name="Doris P.A."/>
            <person name="Kalbfleisch T."/>
            <person name="Li K."/>
            <person name="Howe K."/>
            <person name="Wood J."/>
        </authorList>
    </citation>
    <scope>NUCLEOTIDE SEQUENCE [LARGE SCALE GENOMIC DNA]</scope>
    <source>
        <strain evidence="4">Brown Norway</strain>
    </source>
</reference>
<dbReference type="FunFam" id="2.60.40.150:FF:000189">
    <property type="entry name" value="X-linked retinitis pigmentosa GTPase regulator-interacting protein 1"/>
    <property type="match status" value="1"/>
</dbReference>
<feature type="compositionally biased region" description="Basic and acidic residues" evidence="2">
    <location>
        <begin position="190"/>
        <end position="208"/>
    </location>
</feature>
<feature type="coiled-coil region" evidence="1">
    <location>
        <begin position="247"/>
        <end position="341"/>
    </location>
</feature>
<feature type="compositionally biased region" description="Basic and acidic residues" evidence="2">
    <location>
        <begin position="40"/>
        <end position="67"/>
    </location>
</feature>
<dbReference type="RGD" id="1310807">
    <property type="gene designation" value="Rpgrip1"/>
</dbReference>
<keyword evidence="5" id="KW-1185">Reference proteome</keyword>
<evidence type="ECO:0000313" key="6">
    <source>
        <dbReference type="RGD" id="1310807"/>
    </source>
</evidence>